<organism evidence="8 9">
    <name type="scientific">Paenibacillus lignilyticus</name>
    <dbReference type="NCBI Taxonomy" id="1172615"/>
    <lineage>
        <taxon>Bacteria</taxon>
        <taxon>Bacillati</taxon>
        <taxon>Bacillota</taxon>
        <taxon>Bacilli</taxon>
        <taxon>Bacillales</taxon>
        <taxon>Paenibacillaceae</taxon>
        <taxon>Paenibacillus</taxon>
    </lineage>
</organism>
<dbReference type="PANTHER" id="PTHR43663:SF1">
    <property type="entry name" value="CHROMATE TRANSPORTER"/>
    <property type="match status" value="1"/>
</dbReference>
<evidence type="ECO:0000313" key="8">
    <source>
        <dbReference type="EMBL" id="MBP3965889.1"/>
    </source>
</evidence>
<keyword evidence="5 7" id="KW-1133">Transmembrane helix</keyword>
<evidence type="ECO:0000256" key="5">
    <source>
        <dbReference type="ARBA" id="ARBA00022989"/>
    </source>
</evidence>
<proteinExistence type="inferred from homology"/>
<dbReference type="Pfam" id="PF02417">
    <property type="entry name" value="Chromate_transp"/>
    <property type="match status" value="1"/>
</dbReference>
<evidence type="ECO:0000256" key="1">
    <source>
        <dbReference type="ARBA" id="ARBA00004651"/>
    </source>
</evidence>
<dbReference type="PANTHER" id="PTHR43663">
    <property type="entry name" value="CHROMATE TRANSPORT PROTEIN-RELATED"/>
    <property type="match status" value="1"/>
</dbReference>
<evidence type="ECO:0000256" key="4">
    <source>
        <dbReference type="ARBA" id="ARBA00022692"/>
    </source>
</evidence>
<evidence type="ECO:0000256" key="2">
    <source>
        <dbReference type="ARBA" id="ARBA00005262"/>
    </source>
</evidence>
<feature type="transmembrane region" description="Helical" evidence="7">
    <location>
        <begin position="76"/>
        <end position="99"/>
    </location>
</feature>
<feature type="transmembrane region" description="Helical" evidence="7">
    <location>
        <begin position="7"/>
        <end position="29"/>
    </location>
</feature>
<evidence type="ECO:0000256" key="3">
    <source>
        <dbReference type="ARBA" id="ARBA00022475"/>
    </source>
</evidence>
<evidence type="ECO:0000256" key="7">
    <source>
        <dbReference type="SAM" id="Phobius"/>
    </source>
</evidence>
<feature type="transmembrane region" description="Helical" evidence="7">
    <location>
        <begin position="111"/>
        <end position="132"/>
    </location>
</feature>
<keyword evidence="9" id="KW-1185">Reference proteome</keyword>
<sequence>MASLLELFFVFMKIGVVSFGGGYSVISFMEKETNAHGWLAAGQFRELVSVAGTAPGPIATNAATLIGYDAFGLPGAIAATIGIVLPSLLIIVLMVTVWYRLFDNSIVKSSLYGLRPVITGIIAYSALHFGFMSHQTSLLTWQTAATLIICAGALLGVIRYKWHPVTVILSSGVAGIILF</sequence>
<name>A0ABS5CJ93_9BACL</name>
<comment type="subcellular location">
    <subcellularLocation>
        <location evidence="1">Cell membrane</location>
        <topology evidence="1">Multi-pass membrane protein</topology>
    </subcellularLocation>
</comment>
<comment type="caution">
    <text evidence="8">The sequence shown here is derived from an EMBL/GenBank/DDBJ whole genome shotgun (WGS) entry which is preliminary data.</text>
</comment>
<comment type="similarity">
    <text evidence="2">Belongs to the chromate ion transporter (CHR) (TC 2.A.51) family.</text>
</comment>
<gene>
    <name evidence="8" type="ORF">I8J30_24515</name>
</gene>
<dbReference type="Proteomes" id="UP000673394">
    <property type="component" value="Unassembled WGS sequence"/>
</dbReference>
<keyword evidence="6 7" id="KW-0472">Membrane</keyword>
<keyword evidence="4 7" id="KW-0812">Transmembrane</keyword>
<evidence type="ECO:0000256" key="6">
    <source>
        <dbReference type="ARBA" id="ARBA00023136"/>
    </source>
</evidence>
<protein>
    <submittedName>
        <fullName evidence="8">Chromate transporter</fullName>
    </submittedName>
</protein>
<accession>A0ABS5CJ93</accession>
<dbReference type="EMBL" id="JAGKSP010000013">
    <property type="protein sequence ID" value="MBP3965889.1"/>
    <property type="molecule type" value="Genomic_DNA"/>
</dbReference>
<dbReference type="InterPro" id="IPR052518">
    <property type="entry name" value="CHR_Transporter"/>
</dbReference>
<dbReference type="InterPro" id="IPR003370">
    <property type="entry name" value="Chromate_transpt"/>
</dbReference>
<feature type="transmembrane region" description="Helical" evidence="7">
    <location>
        <begin position="138"/>
        <end position="158"/>
    </location>
</feature>
<evidence type="ECO:0000313" key="9">
    <source>
        <dbReference type="Proteomes" id="UP000673394"/>
    </source>
</evidence>
<reference evidence="8 9" key="1">
    <citation type="submission" date="2021-04" db="EMBL/GenBank/DDBJ databases">
        <title>Paenibacillus sp. DLE-14 whole genome sequence.</title>
        <authorList>
            <person name="Ham Y.J."/>
        </authorList>
    </citation>
    <scope>NUCLEOTIDE SEQUENCE [LARGE SCALE GENOMIC DNA]</scope>
    <source>
        <strain evidence="8 9">DLE-14</strain>
    </source>
</reference>
<dbReference type="RefSeq" id="WP_210662648.1">
    <property type="nucleotide sequence ID" value="NZ_JAGKSP010000013.1"/>
</dbReference>
<keyword evidence="3" id="KW-1003">Cell membrane</keyword>